<feature type="transmembrane region" description="Helical" evidence="2">
    <location>
        <begin position="26"/>
        <end position="48"/>
    </location>
</feature>
<sequence length="240" mass="24777">MADEGPETDGDGGRARESWFGRHQRAAWIAAGASIVAALITSLIPVLGSSGDDKVAGPSVTSGPGSPPVTVTVPVTVGTTVRTTVPPSSRPTAPTPPPTRPTGSQPPGTANPSSTAGAVLWQGSLVLDTDAKDLDAVPPVLGGYYDSDIYMLLGHQMSGTTGTVMSRWTKRSPSLPGYRECAASIGPEGGVQQQQLSRSTVLCLQTNEGNVARLRVTALPDNEYGMGHRAVFDVVVWSGS</sequence>
<keyword evidence="4" id="KW-1185">Reference proteome</keyword>
<keyword evidence="2" id="KW-1133">Transmembrane helix</keyword>
<evidence type="ECO:0008006" key="5">
    <source>
        <dbReference type="Google" id="ProtNLM"/>
    </source>
</evidence>
<feature type="compositionally biased region" description="Low complexity" evidence="1">
    <location>
        <begin position="80"/>
        <end position="92"/>
    </location>
</feature>
<comment type="caution">
    <text evidence="3">The sequence shown here is derived from an EMBL/GenBank/DDBJ whole genome shotgun (WGS) entry which is preliminary data.</text>
</comment>
<gene>
    <name evidence="3" type="ORF">GCM10009742_01920</name>
</gene>
<name>A0ABN2CW39_9ACTN</name>
<dbReference type="EMBL" id="BAAAND010000001">
    <property type="protein sequence ID" value="GAA1564382.1"/>
    <property type="molecule type" value="Genomic_DNA"/>
</dbReference>
<evidence type="ECO:0000256" key="2">
    <source>
        <dbReference type="SAM" id="Phobius"/>
    </source>
</evidence>
<evidence type="ECO:0000313" key="3">
    <source>
        <dbReference type="EMBL" id="GAA1564382.1"/>
    </source>
</evidence>
<proteinExistence type="predicted"/>
<keyword evidence="2" id="KW-0812">Transmembrane</keyword>
<accession>A0ABN2CW39</accession>
<evidence type="ECO:0000313" key="4">
    <source>
        <dbReference type="Proteomes" id="UP001500190"/>
    </source>
</evidence>
<protein>
    <recommendedName>
        <fullName evidence="5">Serine/threonine protein kinase</fullName>
    </recommendedName>
</protein>
<dbReference type="Proteomes" id="UP001500190">
    <property type="component" value="Unassembled WGS sequence"/>
</dbReference>
<evidence type="ECO:0000256" key="1">
    <source>
        <dbReference type="SAM" id="MobiDB-lite"/>
    </source>
</evidence>
<dbReference type="RefSeq" id="WP_344187388.1">
    <property type="nucleotide sequence ID" value="NZ_BAAAND010000001.1"/>
</dbReference>
<organism evidence="3 4">
    <name type="scientific">Kribbella karoonensis</name>
    <dbReference type="NCBI Taxonomy" id="324851"/>
    <lineage>
        <taxon>Bacteria</taxon>
        <taxon>Bacillati</taxon>
        <taxon>Actinomycetota</taxon>
        <taxon>Actinomycetes</taxon>
        <taxon>Propionibacteriales</taxon>
        <taxon>Kribbellaceae</taxon>
        <taxon>Kribbella</taxon>
    </lineage>
</organism>
<reference evidence="3 4" key="1">
    <citation type="journal article" date="2019" name="Int. J. Syst. Evol. Microbiol.">
        <title>The Global Catalogue of Microorganisms (GCM) 10K type strain sequencing project: providing services to taxonomists for standard genome sequencing and annotation.</title>
        <authorList>
            <consortium name="The Broad Institute Genomics Platform"/>
            <consortium name="The Broad Institute Genome Sequencing Center for Infectious Disease"/>
            <person name="Wu L."/>
            <person name="Ma J."/>
        </authorList>
    </citation>
    <scope>NUCLEOTIDE SEQUENCE [LARGE SCALE GENOMIC DNA]</scope>
    <source>
        <strain evidence="3 4">JCM 14304</strain>
    </source>
</reference>
<keyword evidence="2" id="KW-0472">Membrane</keyword>
<feature type="region of interest" description="Disordered" evidence="1">
    <location>
        <begin position="80"/>
        <end position="116"/>
    </location>
</feature>